<keyword evidence="3" id="KW-1185">Reference proteome</keyword>
<feature type="transmembrane region" description="Helical" evidence="1">
    <location>
        <begin position="75"/>
        <end position="97"/>
    </location>
</feature>
<keyword evidence="1" id="KW-1133">Transmembrane helix</keyword>
<dbReference type="RefSeq" id="WP_155437076.1">
    <property type="nucleotide sequence ID" value="NZ_WNLA01000001.1"/>
</dbReference>
<dbReference type="AlphaFoldDB" id="A0A6L6PT06"/>
<name>A0A6L6PT06_9BURK</name>
<sequence>MSTVLSPGQPATDYLSLQSASRLLQQAVRLWCGVAIAGQWLFAYYAVAFYGGALVRGMPQDWNKVLPHGYVAGDTAGNVALGAHMLLAAVVMLCGALQLMPCVRSVAPRVHRWSGRIYVTLAVIGSLTGLYMVWFRSEAGHAVQHTGISIAAVLILFSAAMVVHHARRRQLNEHRRWALRLFLVVSAVWFFRVGLMFWVFVNKGPAGFDPKTFTGPFLDFLSFAQFLVPLAVLELYLRVQAHGGVAARLAMSLLMLVLTGAMAIGIGVAAMGMWLPRL</sequence>
<dbReference type="Pfam" id="PF10067">
    <property type="entry name" value="DUF2306"/>
    <property type="match status" value="1"/>
</dbReference>
<feature type="transmembrane region" description="Helical" evidence="1">
    <location>
        <begin position="117"/>
        <end position="135"/>
    </location>
</feature>
<reference evidence="2 3" key="1">
    <citation type="submission" date="2019-11" db="EMBL/GenBank/DDBJ databases">
        <title>Type strains purchased from KCTC, JCM and DSMZ.</title>
        <authorList>
            <person name="Lu H."/>
        </authorList>
    </citation>
    <scope>NUCLEOTIDE SEQUENCE [LARGE SCALE GENOMIC DNA]</scope>
    <source>
        <strain evidence="2 3">KCTC 42409</strain>
    </source>
</reference>
<keyword evidence="1" id="KW-0812">Transmembrane</keyword>
<proteinExistence type="predicted"/>
<dbReference type="OrthoDB" id="8759010at2"/>
<feature type="transmembrane region" description="Helical" evidence="1">
    <location>
        <begin position="30"/>
        <end position="55"/>
    </location>
</feature>
<dbReference type="Proteomes" id="UP000484015">
    <property type="component" value="Unassembled WGS sequence"/>
</dbReference>
<feature type="transmembrane region" description="Helical" evidence="1">
    <location>
        <begin position="178"/>
        <end position="200"/>
    </location>
</feature>
<keyword evidence="1" id="KW-0472">Membrane</keyword>
<organism evidence="2 3">
    <name type="scientific">Pseudoduganella ginsengisoli</name>
    <dbReference type="NCBI Taxonomy" id="1462440"/>
    <lineage>
        <taxon>Bacteria</taxon>
        <taxon>Pseudomonadati</taxon>
        <taxon>Pseudomonadota</taxon>
        <taxon>Betaproteobacteria</taxon>
        <taxon>Burkholderiales</taxon>
        <taxon>Oxalobacteraceae</taxon>
        <taxon>Telluria group</taxon>
        <taxon>Pseudoduganella</taxon>
    </lineage>
</organism>
<evidence type="ECO:0000256" key="1">
    <source>
        <dbReference type="SAM" id="Phobius"/>
    </source>
</evidence>
<dbReference type="InterPro" id="IPR018750">
    <property type="entry name" value="DUF2306_membrane"/>
</dbReference>
<comment type="caution">
    <text evidence="2">The sequence shown here is derived from an EMBL/GenBank/DDBJ whole genome shotgun (WGS) entry which is preliminary data.</text>
</comment>
<dbReference type="EMBL" id="WNLA01000001">
    <property type="protein sequence ID" value="MTW00663.1"/>
    <property type="molecule type" value="Genomic_DNA"/>
</dbReference>
<gene>
    <name evidence="2" type="ORF">GM668_01040</name>
</gene>
<feature type="transmembrane region" description="Helical" evidence="1">
    <location>
        <begin position="220"/>
        <end position="237"/>
    </location>
</feature>
<evidence type="ECO:0000313" key="3">
    <source>
        <dbReference type="Proteomes" id="UP000484015"/>
    </source>
</evidence>
<feature type="transmembrane region" description="Helical" evidence="1">
    <location>
        <begin position="147"/>
        <end position="166"/>
    </location>
</feature>
<feature type="transmembrane region" description="Helical" evidence="1">
    <location>
        <begin position="249"/>
        <end position="275"/>
    </location>
</feature>
<protein>
    <submittedName>
        <fullName evidence="2">DUF2306 domain-containing protein</fullName>
    </submittedName>
</protein>
<evidence type="ECO:0000313" key="2">
    <source>
        <dbReference type="EMBL" id="MTW00663.1"/>
    </source>
</evidence>
<accession>A0A6L6PT06</accession>